<sequence length="287" mass="32493">MTRPYRPGAMLGGVRKAFASKGDDATFSRFVKLKPGEVDPATGKVKGQRKPRRQWTLPGMGHPSIEAGRSLFHRKGVKAVGAVKSVLVSGHCNVKIGRDVRKGKHFRGYWIFTLTLEERATCPRSCEHWQSCYGNNMPFAKRISHRDRDALYAAITRDVERELGRRGRAGVLVRLHALGDFFDRDYVWFWRDLLWKHDRLAIFGYTAHDPASEVGFAIGTVKRLFNERFAVRWSNKADEDEWSTRTVIEPFSAPDAVQCPEQVGLVDGCGKCGLCWNTKKNIAFTAH</sequence>
<dbReference type="KEGG" id="vg:79585678"/>
<evidence type="ECO:0000313" key="1">
    <source>
        <dbReference type="EMBL" id="QJD54490.1"/>
    </source>
</evidence>
<keyword evidence="2" id="KW-1185">Reference proteome</keyword>
<accession>A0A6M3T8H0</accession>
<proteinExistence type="predicted"/>
<reference evidence="1 2" key="1">
    <citation type="submission" date="2019-11" db="EMBL/GenBank/DDBJ databases">
        <authorList>
            <person name="Hylling O."/>
            <person name="Hansen L.H."/>
            <person name="Johansen A."/>
        </authorList>
    </citation>
    <scope>NUCLEOTIDE SEQUENCE [LARGE SCALE GENOMIC DNA]</scope>
</reference>
<dbReference type="Proteomes" id="UP000502416">
    <property type="component" value="Segment"/>
</dbReference>
<dbReference type="EMBL" id="MN734438">
    <property type="protein sequence ID" value="QJD54490.1"/>
    <property type="molecule type" value="Genomic_DNA"/>
</dbReference>
<dbReference type="RefSeq" id="YP_010738311.1">
    <property type="nucleotide sequence ID" value="NC_073025.1"/>
</dbReference>
<name>A0A6M3T8H0_9CAUD</name>
<organism evidence="1 2">
    <name type="scientific">Sphingomonas phage Lucius</name>
    <dbReference type="NCBI Taxonomy" id="2686313"/>
    <lineage>
        <taxon>Viruses</taxon>
        <taxon>Duplodnaviria</taxon>
        <taxon>Heunggongvirae</taxon>
        <taxon>Uroviricota</taxon>
        <taxon>Caudoviricetes</taxon>
        <taxon>Johnpaulvirinae</taxon>
        <taxon>Kharnvirus</taxon>
        <taxon>Kharnvirus lucius</taxon>
    </lineage>
</organism>
<evidence type="ECO:0000313" key="2">
    <source>
        <dbReference type="Proteomes" id="UP000502416"/>
    </source>
</evidence>
<protein>
    <submittedName>
        <fullName evidence="1">Uncharacterized protein</fullName>
    </submittedName>
</protein>
<dbReference type="GeneID" id="79585678"/>